<dbReference type="Pfam" id="PF07155">
    <property type="entry name" value="ECF-ribofla_trS"/>
    <property type="match status" value="1"/>
</dbReference>
<gene>
    <name evidence="4" type="ORF">ACFPYJ_13265</name>
</gene>
<dbReference type="InterPro" id="IPR009825">
    <property type="entry name" value="ECF_substrate-spec-like"/>
</dbReference>
<feature type="transmembrane region" description="Helical" evidence="3">
    <location>
        <begin position="157"/>
        <end position="176"/>
    </location>
</feature>
<evidence type="ECO:0000313" key="5">
    <source>
        <dbReference type="Proteomes" id="UP001596047"/>
    </source>
</evidence>
<accession>A0ABW0VXY9</accession>
<sequence>MSIQKQSPWSLSTKNVVVIGIGAVLYGLLSYATNFIPVGGNSLRPAIVILTLIGALFGPLVGFFAGLIGNIIVDLFSGQIWINWDVGNGVIGLFAGFAYLLKGLDLSNGRIKGIHYLWIILLNFAGNVVGLIGATLYDAATGTPIETTLAGWSLPSIIVNTAWSATLGLLLIAAIAKRNSSMAGLEIGK</sequence>
<organism evidence="4 5">
    <name type="scientific">Paenibacillus solisilvae</name>
    <dbReference type="NCBI Taxonomy" id="2486751"/>
    <lineage>
        <taxon>Bacteria</taxon>
        <taxon>Bacillati</taxon>
        <taxon>Bacillota</taxon>
        <taxon>Bacilli</taxon>
        <taxon>Bacillales</taxon>
        <taxon>Paenibacillaceae</taxon>
        <taxon>Paenibacillus</taxon>
    </lineage>
</organism>
<dbReference type="RefSeq" id="WP_379188625.1">
    <property type="nucleotide sequence ID" value="NZ_JBHSOW010000044.1"/>
</dbReference>
<evidence type="ECO:0000256" key="3">
    <source>
        <dbReference type="SAM" id="Phobius"/>
    </source>
</evidence>
<name>A0ABW0VXY9_9BACL</name>
<proteinExistence type="predicted"/>
<dbReference type="PANTHER" id="PTHR37815">
    <property type="entry name" value="UPF0397 PROTEIN BC_2624-RELATED"/>
    <property type="match status" value="1"/>
</dbReference>
<evidence type="ECO:0000313" key="4">
    <source>
        <dbReference type="EMBL" id="MFC5650073.1"/>
    </source>
</evidence>
<feature type="transmembrane region" description="Helical" evidence="3">
    <location>
        <begin position="113"/>
        <end position="137"/>
    </location>
</feature>
<dbReference type="PANTHER" id="PTHR37815:SF3">
    <property type="entry name" value="UPF0397 PROTEIN SPR0429"/>
    <property type="match status" value="1"/>
</dbReference>
<keyword evidence="5" id="KW-1185">Reference proteome</keyword>
<feature type="transmembrane region" description="Helical" evidence="3">
    <location>
        <begin position="80"/>
        <end position="101"/>
    </location>
</feature>
<comment type="caution">
    <text evidence="4">The sequence shown here is derived from an EMBL/GenBank/DDBJ whole genome shotgun (WGS) entry which is preliminary data.</text>
</comment>
<evidence type="ECO:0000256" key="1">
    <source>
        <dbReference type="ARBA" id="ARBA00022692"/>
    </source>
</evidence>
<feature type="transmembrane region" description="Helical" evidence="3">
    <location>
        <begin position="16"/>
        <end position="34"/>
    </location>
</feature>
<dbReference type="EMBL" id="JBHSOW010000044">
    <property type="protein sequence ID" value="MFC5650073.1"/>
    <property type="molecule type" value="Genomic_DNA"/>
</dbReference>
<keyword evidence="2 3" id="KW-1133">Transmembrane helix</keyword>
<evidence type="ECO:0000256" key="2">
    <source>
        <dbReference type="ARBA" id="ARBA00022989"/>
    </source>
</evidence>
<dbReference type="Proteomes" id="UP001596047">
    <property type="component" value="Unassembled WGS sequence"/>
</dbReference>
<dbReference type="Gene3D" id="1.10.1760.20">
    <property type="match status" value="1"/>
</dbReference>
<protein>
    <submittedName>
        <fullName evidence="4">ECF transporter S component</fullName>
    </submittedName>
</protein>
<keyword evidence="1 3" id="KW-0812">Transmembrane</keyword>
<keyword evidence="3" id="KW-0472">Membrane</keyword>
<reference evidence="5" key="1">
    <citation type="journal article" date="2019" name="Int. J. Syst. Evol. Microbiol.">
        <title>The Global Catalogue of Microorganisms (GCM) 10K type strain sequencing project: providing services to taxonomists for standard genome sequencing and annotation.</title>
        <authorList>
            <consortium name="The Broad Institute Genomics Platform"/>
            <consortium name="The Broad Institute Genome Sequencing Center for Infectious Disease"/>
            <person name="Wu L."/>
            <person name="Ma J."/>
        </authorList>
    </citation>
    <scope>NUCLEOTIDE SEQUENCE [LARGE SCALE GENOMIC DNA]</scope>
    <source>
        <strain evidence="5">CGMCC 1.3240</strain>
    </source>
</reference>
<feature type="transmembrane region" description="Helical" evidence="3">
    <location>
        <begin position="46"/>
        <end position="68"/>
    </location>
</feature>